<keyword evidence="2" id="KW-0732">Signal</keyword>
<keyword evidence="3" id="KW-1185">Reference proteome</keyword>
<reference evidence="4" key="1">
    <citation type="submission" date="2022-11" db="UniProtKB">
        <authorList>
            <consortium name="WormBaseParasite"/>
        </authorList>
    </citation>
    <scope>IDENTIFICATION</scope>
</reference>
<feature type="region of interest" description="Disordered" evidence="1">
    <location>
        <begin position="40"/>
        <end position="61"/>
    </location>
</feature>
<dbReference type="WBParaSite" id="scaffold26546_cov114.g20504">
    <property type="protein sequence ID" value="scaffold26546_cov114.g20504"/>
    <property type="gene ID" value="scaffold26546_cov114.g20504"/>
</dbReference>
<sequence length="199" mass="23269">MIYLNALTFLLLFSKCFGSGDDDDDFISHIKNLQHQPIYSRNNSPEWLKPPESDNQNSGLDDFNLWEHTQQIPYQHPPHQIPQQHPQPPFHQQPIYHQHPHNPSTQFPTIPSQGESSSMPNLQNNPNEIENENQKYLLITQEMINQRKGEKEEYIYIEYKKPELINMKKLINNIQLDPGVQLNKSEIDPGFSLNSEMIT</sequence>
<proteinExistence type="predicted"/>
<feature type="region of interest" description="Disordered" evidence="1">
    <location>
        <begin position="75"/>
        <end position="127"/>
    </location>
</feature>
<feature type="chain" id="PRO_5036780409" evidence="2">
    <location>
        <begin position="19"/>
        <end position="199"/>
    </location>
</feature>
<feature type="compositionally biased region" description="Polar residues" evidence="1">
    <location>
        <begin position="104"/>
        <end position="119"/>
    </location>
</feature>
<feature type="signal peptide" evidence="2">
    <location>
        <begin position="1"/>
        <end position="18"/>
    </location>
</feature>
<organism evidence="3 4">
    <name type="scientific">Meloidogyne javanica</name>
    <name type="common">Root-knot nematode worm</name>
    <dbReference type="NCBI Taxonomy" id="6303"/>
    <lineage>
        <taxon>Eukaryota</taxon>
        <taxon>Metazoa</taxon>
        <taxon>Ecdysozoa</taxon>
        <taxon>Nematoda</taxon>
        <taxon>Chromadorea</taxon>
        <taxon>Rhabditida</taxon>
        <taxon>Tylenchina</taxon>
        <taxon>Tylenchomorpha</taxon>
        <taxon>Tylenchoidea</taxon>
        <taxon>Meloidogynidae</taxon>
        <taxon>Meloidogyninae</taxon>
        <taxon>Meloidogyne</taxon>
        <taxon>Meloidogyne incognita group</taxon>
    </lineage>
</organism>
<dbReference type="Proteomes" id="UP000887561">
    <property type="component" value="Unplaced"/>
</dbReference>
<evidence type="ECO:0000313" key="3">
    <source>
        <dbReference type="Proteomes" id="UP000887561"/>
    </source>
</evidence>
<evidence type="ECO:0000256" key="1">
    <source>
        <dbReference type="SAM" id="MobiDB-lite"/>
    </source>
</evidence>
<accession>A0A915M596</accession>
<protein>
    <submittedName>
        <fullName evidence="4">Uncharacterized protein</fullName>
    </submittedName>
</protein>
<dbReference type="AlphaFoldDB" id="A0A915M596"/>
<evidence type="ECO:0000256" key="2">
    <source>
        <dbReference type="SAM" id="SignalP"/>
    </source>
</evidence>
<feature type="compositionally biased region" description="Pro residues" evidence="1">
    <location>
        <begin position="75"/>
        <end position="91"/>
    </location>
</feature>
<feature type="compositionally biased region" description="Low complexity" evidence="1">
    <location>
        <begin position="92"/>
        <end position="103"/>
    </location>
</feature>
<name>A0A915M596_MELJA</name>
<evidence type="ECO:0000313" key="4">
    <source>
        <dbReference type="WBParaSite" id="scaffold26546_cov114.g20504"/>
    </source>
</evidence>